<evidence type="ECO:0000256" key="2">
    <source>
        <dbReference type="ARBA" id="ARBA00022723"/>
    </source>
</evidence>
<dbReference type="GO" id="GO:0046872">
    <property type="term" value="F:metal ion binding"/>
    <property type="evidence" value="ECO:0007669"/>
    <property type="project" value="UniProtKB-KW"/>
</dbReference>
<dbReference type="InterPro" id="IPR009056">
    <property type="entry name" value="Cyt_c-like_dom"/>
</dbReference>
<keyword evidence="2 4" id="KW-0479">Metal-binding</keyword>
<name>A0AAN1QLL6_SYNEL</name>
<accession>A0AAN1QLL6</accession>
<feature type="domain" description="Cytochrome c" evidence="6">
    <location>
        <begin position="43"/>
        <end position="157"/>
    </location>
</feature>
<gene>
    <name evidence="7" type="ORF">DOP62_01880</name>
</gene>
<evidence type="ECO:0000256" key="4">
    <source>
        <dbReference type="PROSITE-ProRule" id="PRU00433"/>
    </source>
</evidence>
<dbReference type="InterPro" id="IPR003468">
    <property type="entry name" value="Cyt_c_oxidase_monohaem-su/FixO"/>
</dbReference>
<keyword evidence="1 4" id="KW-0349">Heme</keyword>
<sequence>MRRLSFLLSGLLILCLGVFIISELSIRIAGDTVPSPGLQPYSEVALRGRQVYIENGCLYCHTQQVRPLTIDAPYLHGTRPSLPNDYVYDAPHLMGTERQGPDLTNIGRKYLGAEGAAQLSVLLRNPRLQFANATMPSFDFLSDRDRADLVVYLQTLGLWKETYDGPIERWTFEYLRDVPNLTQETIDQIDGLTEARQVTTVNVLMLVWFGLAVVLPFFLAWRSGQFRDMEAPALQLSQQAENPTDPRAGE</sequence>
<evidence type="ECO:0000313" key="8">
    <source>
        <dbReference type="Proteomes" id="UP000267249"/>
    </source>
</evidence>
<dbReference type="RefSeq" id="WP_208675105.1">
    <property type="nucleotide sequence ID" value="NZ_CP030139.2"/>
</dbReference>
<dbReference type="EMBL" id="CP030139">
    <property type="protein sequence ID" value="AZB71637.1"/>
    <property type="molecule type" value="Genomic_DNA"/>
</dbReference>
<dbReference type="GO" id="GO:0020037">
    <property type="term" value="F:heme binding"/>
    <property type="evidence" value="ECO:0007669"/>
    <property type="project" value="InterPro"/>
</dbReference>
<protein>
    <submittedName>
        <fullName evidence="7">Cbb3-type cytochrome c oxidase subunit II</fullName>
    </submittedName>
</protein>
<feature type="transmembrane region" description="Helical" evidence="5">
    <location>
        <begin position="203"/>
        <end position="221"/>
    </location>
</feature>
<dbReference type="SUPFAM" id="SSF46626">
    <property type="entry name" value="Cytochrome c"/>
    <property type="match status" value="1"/>
</dbReference>
<dbReference type="AlphaFoldDB" id="A0AAN1QLL6"/>
<dbReference type="PROSITE" id="PS51007">
    <property type="entry name" value="CYTC"/>
    <property type="match status" value="1"/>
</dbReference>
<proteinExistence type="predicted"/>
<evidence type="ECO:0000259" key="6">
    <source>
        <dbReference type="PROSITE" id="PS51007"/>
    </source>
</evidence>
<keyword evidence="5" id="KW-0472">Membrane</keyword>
<reference evidence="7 8" key="1">
    <citation type="journal article" date="2018" name="Sci. Rep.">
        <title>Genome Features and Biochemical Characteristics of a Robust, Fast Growing and Naturally Transformable Cyanobacterium Synechococcus elongatus PCC 11801 Isolated from India.</title>
        <authorList>
            <person name="Jaiswal D."/>
            <person name="Sengupta A."/>
            <person name="Sohoni S."/>
            <person name="Sengupta S."/>
            <person name="Phadnavis A.G."/>
            <person name="Pakrasi H.B."/>
            <person name="Wangikar P.P."/>
        </authorList>
    </citation>
    <scope>NUCLEOTIDE SEQUENCE [LARGE SCALE GENOMIC DNA]</scope>
    <source>
        <strain evidence="7 8">PCC 11801</strain>
    </source>
</reference>
<organism evidence="7 8">
    <name type="scientific">Synechococcus elongatus PCC 11801</name>
    <dbReference type="NCBI Taxonomy" id="2219813"/>
    <lineage>
        <taxon>Bacteria</taxon>
        <taxon>Bacillati</taxon>
        <taxon>Cyanobacteriota</taxon>
        <taxon>Cyanophyceae</taxon>
        <taxon>Synechococcales</taxon>
        <taxon>Synechococcaceae</taxon>
        <taxon>Synechococcus</taxon>
    </lineage>
</organism>
<dbReference type="GO" id="GO:0009055">
    <property type="term" value="F:electron transfer activity"/>
    <property type="evidence" value="ECO:0007669"/>
    <property type="project" value="InterPro"/>
</dbReference>
<evidence type="ECO:0000256" key="1">
    <source>
        <dbReference type="ARBA" id="ARBA00022617"/>
    </source>
</evidence>
<dbReference type="Gene3D" id="1.10.760.10">
    <property type="entry name" value="Cytochrome c-like domain"/>
    <property type="match status" value="1"/>
</dbReference>
<keyword evidence="3 4" id="KW-0408">Iron</keyword>
<evidence type="ECO:0000256" key="5">
    <source>
        <dbReference type="SAM" id="Phobius"/>
    </source>
</evidence>
<dbReference type="Proteomes" id="UP000267249">
    <property type="component" value="Chromosome"/>
</dbReference>
<dbReference type="InterPro" id="IPR036909">
    <property type="entry name" value="Cyt_c-like_dom_sf"/>
</dbReference>
<keyword evidence="5" id="KW-1133">Transmembrane helix</keyword>
<keyword evidence="5" id="KW-0812">Transmembrane</keyword>
<evidence type="ECO:0000313" key="7">
    <source>
        <dbReference type="EMBL" id="AZB71637.1"/>
    </source>
</evidence>
<evidence type="ECO:0000256" key="3">
    <source>
        <dbReference type="ARBA" id="ARBA00023004"/>
    </source>
</evidence>
<dbReference type="Pfam" id="PF02433">
    <property type="entry name" value="FixO"/>
    <property type="match status" value="1"/>
</dbReference>